<dbReference type="AlphaFoldDB" id="A0A9D4UKF8"/>
<accession>A0A9D4UKF8</accession>
<sequence length="72" mass="8341">MGEDNVDLMYKRLDDFFKEIQEKTPKGSFDSKKSHEGLETLDVLVNWAFQHKKVKLAKDKGEDIGQDDVELL</sequence>
<gene>
    <name evidence="1" type="ORF">GOP47_0015845</name>
</gene>
<keyword evidence="2" id="KW-1185">Reference proteome</keyword>
<dbReference type="OrthoDB" id="1986331at2759"/>
<proteinExistence type="predicted"/>
<protein>
    <submittedName>
        <fullName evidence="1">Uncharacterized protein</fullName>
    </submittedName>
</protein>
<comment type="caution">
    <text evidence="1">The sequence shown here is derived from an EMBL/GenBank/DDBJ whole genome shotgun (WGS) entry which is preliminary data.</text>
</comment>
<name>A0A9D4UKF8_ADICA</name>
<dbReference type="EMBL" id="JABFUD020000015">
    <property type="protein sequence ID" value="KAI5069544.1"/>
    <property type="molecule type" value="Genomic_DNA"/>
</dbReference>
<dbReference type="Proteomes" id="UP000886520">
    <property type="component" value="Chromosome 15"/>
</dbReference>
<evidence type="ECO:0000313" key="1">
    <source>
        <dbReference type="EMBL" id="KAI5069544.1"/>
    </source>
</evidence>
<reference evidence="1" key="1">
    <citation type="submission" date="2021-01" db="EMBL/GenBank/DDBJ databases">
        <title>Adiantum capillus-veneris genome.</title>
        <authorList>
            <person name="Fang Y."/>
            <person name="Liao Q."/>
        </authorList>
    </citation>
    <scope>NUCLEOTIDE SEQUENCE</scope>
    <source>
        <strain evidence="1">H3</strain>
        <tissue evidence="1">Leaf</tissue>
    </source>
</reference>
<evidence type="ECO:0000313" key="2">
    <source>
        <dbReference type="Proteomes" id="UP000886520"/>
    </source>
</evidence>
<organism evidence="1 2">
    <name type="scientific">Adiantum capillus-veneris</name>
    <name type="common">Maidenhair fern</name>
    <dbReference type="NCBI Taxonomy" id="13818"/>
    <lineage>
        <taxon>Eukaryota</taxon>
        <taxon>Viridiplantae</taxon>
        <taxon>Streptophyta</taxon>
        <taxon>Embryophyta</taxon>
        <taxon>Tracheophyta</taxon>
        <taxon>Polypodiopsida</taxon>
        <taxon>Polypodiidae</taxon>
        <taxon>Polypodiales</taxon>
        <taxon>Pteridineae</taxon>
        <taxon>Pteridaceae</taxon>
        <taxon>Vittarioideae</taxon>
        <taxon>Adiantum</taxon>
    </lineage>
</organism>